<evidence type="ECO:0000313" key="6">
    <source>
        <dbReference type="EMBL" id="KEQ30317.1"/>
    </source>
</evidence>
<dbReference type="GO" id="GO:0050661">
    <property type="term" value="F:NADP binding"/>
    <property type="evidence" value="ECO:0007669"/>
    <property type="project" value="InterPro"/>
</dbReference>
<name>A0A081PHZ4_9SPHI</name>
<evidence type="ECO:0000256" key="2">
    <source>
        <dbReference type="ARBA" id="ARBA00023027"/>
    </source>
</evidence>
<proteinExistence type="predicted"/>
<dbReference type="AlphaFoldDB" id="A0A081PHZ4"/>
<evidence type="ECO:0000256" key="3">
    <source>
        <dbReference type="PIRSR" id="PIRSR000103-1"/>
    </source>
</evidence>
<dbReference type="Gene3D" id="3.40.50.720">
    <property type="entry name" value="NAD(P)-binding Rossmann-like Domain"/>
    <property type="match status" value="1"/>
</dbReference>
<accession>A0A081PHZ4</accession>
<dbReference type="GO" id="GO:0051287">
    <property type="term" value="F:NAD binding"/>
    <property type="evidence" value="ECO:0007669"/>
    <property type="project" value="InterPro"/>
</dbReference>
<dbReference type="InterPro" id="IPR036291">
    <property type="entry name" value="NAD(P)-bd_dom_sf"/>
</dbReference>
<evidence type="ECO:0000259" key="4">
    <source>
        <dbReference type="Pfam" id="PF03446"/>
    </source>
</evidence>
<dbReference type="Pfam" id="PF03446">
    <property type="entry name" value="NAD_binding_2"/>
    <property type="match status" value="1"/>
</dbReference>
<dbReference type="SUPFAM" id="SSF51735">
    <property type="entry name" value="NAD(P)-binding Rossmann-fold domains"/>
    <property type="match status" value="1"/>
</dbReference>
<dbReference type="InterPro" id="IPR013328">
    <property type="entry name" value="6PGD_dom2"/>
</dbReference>
<evidence type="ECO:0000313" key="7">
    <source>
        <dbReference type="Proteomes" id="UP000028007"/>
    </source>
</evidence>
<gene>
    <name evidence="6" type="ORF">N180_10215</name>
</gene>
<evidence type="ECO:0000259" key="5">
    <source>
        <dbReference type="Pfam" id="PF14833"/>
    </source>
</evidence>
<dbReference type="PANTHER" id="PTHR43580">
    <property type="entry name" value="OXIDOREDUCTASE GLYR1-RELATED"/>
    <property type="match status" value="1"/>
</dbReference>
<dbReference type="PANTHER" id="PTHR43580:SF2">
    <property type="entry name" value="CYTOKINE-LIKE NUCLEAR FACTOR N-PAC"/>
    <property type="match status" value="1"/>
</dbReference>
<dbReference type="EMBL" id="JNFF01000046">
    <property type="protein sequence ID" value="KEQ30317.1"/>
    <property type="molecule type" value="Genomic_DNA"/>
</dbReference>
<dbReference type="eggNOG" id="COG2084">
    <property type="taxonomic scope" value="Bacteria"/>
</dbReference>
<dbReference type="SUPFAM" id="SSF48179">
    <property type="entry name" value="6-phosphogluconate dehydrogenase C-terminal domain-like"/>
    <property type="match status" value="1"/>
</dbReference>
<dbReference type="InterPro" id="IPR015815">
    <property type="entry name" value="HIBADH-related"/>
</dbReference>
<sequence length="282" mass="29651">MKIGWVGLGNMGNVMAANILKAGYELQVFNRSRGKEDELVSAGAVSAAGLEELARDCDIVFTMLADDNAVKSVYEDGLLSGIGQGKLLIDMSTVAPATSVYLAGLCQSHAVSFLDAPVSGSVQPATEGTLIIMVGGESEDYQQALPLFEVLGKLSLHLGGHGAGSSAKVAINYLLAVQTQALAETVLFAQRNGIDKERMLQIVNEGACGNKMSQLKTPSIIKGEFPAAFALKYIVKDLKLAKQAGLDAPLANPVLDTFSAAMQSGLGNEDLMAVVKYLDNKK</sequence>
<protein>
    <submittedName>
        <fullName evidence="6">6-phosphogluconate dehydrogenase</fullName>
    </submittedName>
</protein>
<feature type="active site" evidence="3">
    <location>
        <position position="168"/>
    </location>
</feature>
<dbReference type="PIRSF" id="PIRSF000103">
    <property type="entry name" value="HIBADH"/>
    <property type="match status" value="1"/>
</dbReference>
<dbReference type="InterPro" id="IPR006115">
    <property type="entry name" value="6PGDH_NADP-bd"/>
</dbReference>
<dbReference type="InterPro" id="IPR008927">
    <property type="entry name" value="6-PGluconate_DH-like_C_sf"/>
</dbReference>
<dbReference type="InterPro" id="IPR051265">
    <property type="entry name" value="HIBADH-related_NP60_sf"/>
</dbReference>
<keyword evidence="2" id="KW-0520">NAD</keyword>
<feature type="domain" description="3-hydroxyisobutyrate dehydrogenase-like NAD-binding" evidence="5">
    <location>
        <begin position="162"/>
        <end position="278"/>
    </location>
</feature>
<dbReference type="InterPro" id="IPR029154">
    <property type="entry name" value="HIBADH-like_NADP-bd"/>
</dbReference>
<dbReference type="Proteomes" id="UP000028007">
    <property type="component" value="Unassembled WGS sequence"/>
</dbReference>
<dbReference type="Gene3D" id="1.10.1040.10">
    <property type="entry name" value="N-(1-d-carboxylethyl)-l-norvaline Dehydrogenase, domain 2"/>
    <property type="match status" value="1"/>
</dbReference>
<keyword evidence="1" id="KW-0560">Oxidoreductase</keyword>
<organism evidence="6 7">
    <name type="scientific">Pedobacter antarcticus 4BY</name>
    <dbReference type="NCBI Taxonomy" id="1358423"/>
    <lineage>
        <taxon>Bacteria</taxon>
        <taxon>Pseudomonadati</taxon>
        <taxon>Bacteroidota</taxon>
        <taxon>Sphingobacteriia</taxon>
        <taxon>Sphingobacteriales</taxon>
        <taxon>Sphingobacteriaceae</taxon>
        <taxon>Pedobacter</taxon>
    </lineage>
</organism>
<evidence type="ECO:0000256" key="1">
    <source>
        <dbReference type="ARBA" id="ARBA00023002"/>
    </source>
</evidence>
<feature type="domain" description="6-phosphogluconate dehydrogenase NADP-binding" evidence="4">
    <location>
        <begin position="2"/>
        <end position="157"/>
    </location>
</feature>
<dbReference type="GO" id="GO:0016491">
    <property type="term" value="F:oxidoreductase activity"/>
    <property type="evidence" value="ECO:0007669"/>
    <property type="project" value="UniProtKB-KW"/>
</dbReference>
<comment type="caution">
    <text evidence="6">The sequence shown here is derived from an EMBL/GenBank/DDBJ whole genome shotgun (WGS) entry which is preliminary data.</text>
</comment>
<dbReference type="Pfam" id="PF14833">
    <property type="entry name" value="NAD_binding_11"/>
    <property type="match status" value="1"/>
</dbReference>
<reference evidence="6 7" key="1">
    <citation type="journal article" date="1992" name="Int. J. Syst. Bacteriol.">
        <title>Sphingobacterium antarcticus sp. nov. a Psychrotrophic Bacterium from the Soils of Schirmacher Oasis, Antarctica.</title>
        <authorList>
            <person name="Shivaji S."/>
            <person name="Ray M.K."/>
            <person name="Rao N.S."/>
            <person name="Saiserr L."/>
            <person name="Jagannadham M.V."/>
            <person name="Kumar G.S."/>
            <person name="Reddy G."/>
            <person name="Bhargava P.M."/>
        </authorList>
    </citation>
    <scope>NUCLEOTIDE SEQUENCE [LARGE SCALE GENOMIC DNA]</scope>
    <source>
        <strain evidence="6 7">4BY</strain>
    </source>
</reference>
<keyword evidence="7" id="KW-1185">Reference proteome</keyword>